<feature type="compositionally biased region" description="Low complexity" evidence="4">
    <location>
        <begin position="437"/>
        <end position="455"/>
    </location>
</feature>
<dbReference type="InterPro" id="IPR036322">
    <property type="entry name" value="WD40_repeat_dom_sf"/>
</dbReference>
<feature type="repeat" description="WD" evidence="3">
    <location>
        <begin position="128"/>
        <end position="169"/>
    </location>
</feature>
<dbReference type="InterPro" id="IPR001680">
    <property type="entry name" value="WD40_rpt"/>
</dbReference>
<feature type="repeat" description="WD" evidence="3">
    <location>
        <begin position="260"/>
        <end position="294"/>
    </location>
</feature>
<name>A0A7S3DCX4_9EUKA</name>
<evidence type="ECO:0000256" key="3">
    <source>
        <dbReference type="PROSITE-ProRule" id="PRU00221"/>
    </source>
</evidence>
<evidence type="ECO:0000256" key="2">
    <source>
        <dbReference type="ARBA" id="ARBA00022737"/>
    </source>
</evidence>
<feature type="repeat" description="WD" evidence="3">
    <location>
        <begin position="32"/>
        <end position="66"/>
    </location>
</feature>
<keyword evidence="2" id="KW-0677">Repeat</keyword>
<dbReference type="SMART" id="SM00320">
    <property type="entry name" value="WD40"/>
    <property type="match status" value="7"/>
</dbReference>
<sequence length="496" mass="53963">MQVNTRSDVGGKAEAMDYTKEAIADPVVERSFRGHKGMVTTAAFSPSMKQLASGAKDGVVMVWNFRPQLRAFRYANSKSSSRSPAGKEAASPVHKVSFSPKGDIVASGGADKAIRLWVPNVVGDCSTLKAHTGAVRDVDFGDGGATLLSASDDKTVKLWDLKKQKFLQTFNGHVNWVRSAKFAPGGAYAASGGDDKTVLVWDMQQKKSVKALKHHTARVNTVAFFPSGNLLAAASDDKSINVWDLRTFELLQHYDVGSVVNEIDVHPTGDFIISAQDDATVKIWDAREGRLFYKLHGHEGKVQTAQFSPHGDFFTTGGGDGQVMVWETKFDRSIASIKKKMAMKEKKAGSNLEEAKPEEVDAKIEEETEAEVEAEVKADAKHEGVGERVQAKKVSISEPAEDAEREVEEAPSSITREPEVNENYTEAAKEEVRPKTAPSASPANPSSSLPSTSVSGEQVMSALGTIVNQMNSLMEVVGRFDMRLETLERRMDALEK</sequence>
<dbReference type="AlphaFoldDB" id="A0A7S3DCX4"/>
<dbReference type="PANTHER" id="PTHR44019:SF8">
    <property type="entry name" value="POC1 CENTRIOLAR PROTEIN HOMOLOG"/>
    <property type="match status" value="1"/>
</dbReference>
<dbReference type="PRINTS" id="PR00320">
    <property type="entry name" value="GPROTEINBRPT"/>
</dbReference>
<accession>A0A7S3DCX4</accession>
<dbReference type="SUPFAM" id="SSF50978">
    <property type="entry name" value="WD40 repeat-like"/>
    <property type="match status" value="1"/>
</dbReference>
<evidence type="ECO:0008006" key="6">
    <source>
        <dbReference type="Google" id="ProtNLM"/>
    </source>
</evidence>
<organism evidence="5">
    <name type="scientific">Palpitomonas bilix</name>
    <dbReference type="NCBI Taxonomy" id="652834"/>
    <lineage>
        <taxon>Eukaryota</taxon>
        <taxon>Eukaryota incertae sedis</taxon>
    </lineage>
</organism>
<feature type="region of interest" description="Disordered" evidence="4">
    <location>
        <begin position="345"/>
        <end position="456"/>
    </location>
</feature>
<feature type="compositionally biased region" description="Basic and acidic residues" evidence="4">
    <location>
        <begin position="345"/>
        <end position="365"/>
    </location>
</feature>
<dbReference type="Pfam" id="PF00400">
    <property type="entry name" value="WD40"/>
    <property type="match status" value="7"/>
</dbReference>
<feature type="compositionally biased region" description="Acidic residues" evidence="4">
    <location>
        <begin position="399"/>
        <end position="409"/>
    </location>
</feature>
<dbReference type="PANTHER" id="PTHR44019">
    <property type="entry name" value="WD REPEAT-CONTAINING PROTEIN 55"/>
    <property type="match status" value="1"/>
</dbReference>
<dbReference type="PROSITE" id="PS50082">
    <property type="entry name" value="WD_REPEATS_2"/>
    <property type="match status" value="7"/>
</dbReference>
<feature type="repeat" description="WD" evidence="3">
    <location>
        <begin position="93"/>
        <end position="117"/>
    </location>
</feature>
<feature type="compositionally biased region" description="Basic and acidic residues" evidence="4">
    <location>
        <begin position="374"/>
        <end position="390"/>
    </location>
</feature>
<dbReference type="CDD" id="cd00200">
    <property type="entry name" value="WD40"/>
    <property type="match status" value="1"/>
</dbReference>
<dbReference type="Gene3D" id="2.130.10.10">
    <property type="entry name" value="YVTN repeat-like/Quinoprotein amine dehydrogenase"/>
    <property type="match status" value="2"/>
</dbReference>
<dbReference type="PROSITE" id="PS00678">
    <property type="entry name" value="WD_REPEATS_1"/>
    <property type="match status" value="5"/>
</dbReference>
<proteinExistence type="predicted"/>
<dbReference type="PROSITE" id="PS50294">
    <property type="entry name" value="WD_REPEATS_REGION"/>
    <property type="match status" value="6"/>
</dbReference>
<evidence type="ECO:0000313" key="5">
    <source>
        <dbReference type="EMBL" id="CAE0253917.1"/>
    </source>
</evidence>
<dbReference type="InterPro" id="IPR019775">
    <property type="entry name" value="WD40_repeat_CS"/>
</dbReference>
<dbReference type="InterPro" id="IPR020472">
    <property type="entry name" value="WD40_PAC1"/>
</dbReference>
<reference evidence="5" key="1">
    <citation type="submission" date="2021-01" db="EMBL/GenBank/DDBJ databases">
        <authorList>
            <person name="Corre E."/>
            <person name="Pelletier E."/>
            <person name="Niang G."/>
            <person name="Scheremetjew M."/>
            <person name="Finn R."/>
            <person name="Kale V."/>
            <person name="Holt S."/>
            <person name="Cochrane G."/>
            <person name="Meng A."/>
            <person name="Brown T."/>
            <person name="Cohen L."/>
        </authorList>
    </citation>
    <scope>NUCLEOTIDE SEQUENCE</scope>
    <source>
        <strain evidence="5">NIES-2562</strain>
    </source>
</reference>
<feature type="repeat" description="WD" evidence="3">
    <location>
        <begin position="295"/>
        <end position="336"/>
    </location>
</feature>
<feature type="repeat" description="WD" evidence="3">
    <location>
        <begin position="170"/>
        <end position="211"/>
    </location>
</feature>
<dbReference type="EMBL" id="HBIB01024729">
    <property type="protein sequence ID" value="CAE0253917.1"/>
    <property type="molecule type" value="Transcribed_RNA"/>
</dbReference>
<evidence type="ECO:0000256" key="4">
    <source>
        <dbReference type="SAM" id="MobiDB-lite"/>
    </source>
</evidence>
<feature type="repeat" description="WD" evidence="3">
    <location>
        <begin position="212"/>
        <end position="253"/>
    </location>
</feature>
<protein>
    <recommendedName>
        <fullName evidence="6">Guanine nucleotide-binding protein subunit beta-like protein</fullName>
    </recommendedName>
</protein>
<gene>
    <name evidence="5" type="ORF">PBIL07802_LOCUS16156</name>
</gene>
<dbReference type="InterPro" id="IPR015943">
    <property type="entry name" value="WD40/YVTN_repeat-like_dom_sf"/>
</dbReference>
<dbReference type="InterPro" id="IPR050505">
    <property type="entry name" value="WDR55/POC1"/>
</dbReference>
<evidence type="ECO:0000256" key="1">
    <source>
        <dbReference type="ARBA" id="ARBA00022574"/>
    </source>
</evidence>
<keyword evidence="1 3" id="KW-0853">WD repeat</keyword>